<dbReference type="Pfam" id="PF24906">
    <property type="entry name" value="Zf_WRKY19"/>
    <property type="match status" value="1"/>
</dbReference>
<protein>
    <recommendedName>
        <fullName evidence="1">WRKY19-like zinc finger domain-containing protein</fullName>
    </recommendedName>
</protein>
<name>A0A7S4BKZ5_CHRCT</name>
<evidence type="ECO:0000313" key="2">
    <source>
        <dbReference type="EMBL" id="CAE0769113.1"/>
    </source>
</evidence>
<dbReference type="EMBL" id="HBIZ01034082">
    <property type="protein sequence ID" value="CAE0769113.1"/>
    <property type="molecule type" value="Transcribed_RNA"/>
</dbReference>
<reference evidence="2" key="1">
    <citation type="submission" date="2021-01" db="EMBL/GenBank/DDBJ databases">
        <authorList>
            <person name="Corre E."/>
            <person name="Pelletier E."/>
            <person name="Niang G."/>
            <person name="Scheremetjew M."/>
            <person name="Finn R."/>
            <person name="Kale V."/>
            <person name="Holt S."/>
            <person name="Cochrane G."/>
            <person name="Meng A."/>
            <person name="Brown T."/>
            <person name="Cohen L."/>
        </authorList>
    </citation>
    <scope>NUCLEOTIDE SEQUENCE</scope>
    <source>
        <strain evidence="2">CCMP645</strain>
    </source>
</reference>
<gene>
    <name evidence="2" type="ORF">PCAR00345_LOCUS21725</name>
</gene>
<accession>A0A7S4BKZ5</accession>
<sequence>MEQHAQHANPEERAVMARTPGCGVPVQVLGNMCMPVQYVENLQVAVPIAQNRLPSDTLPSSMGRPMMRVPIYMERQAHSPAPFSVGPRPGQDWRPSQNPGQVQWTQMPNVGTSFYPQAQAVLLMPQPNQGRGAMSPVQTHCNVMSSPRNALPSAYGPYCCDEMLSTPLDQRQQACMGPTSSLRSFHGMAGSSGMRAATHACTSPLEMGQQWASQVVFASAQPAKIEPPGSFDRNVCAAMALRRCADKSTGLDIHREFLTSAISKGKDKEPTRKCLTEGCNKTAQGFSQRCKAHGGGRRCRIESCDRAARDKSELCIRHGGGKRCSIVGCTSSARSGIEHCAYHSNQIKKGITPVTNIEATLRSSGLFPPNFL</sequence>
<dbReference type="AlphaFoldDB" id="A0A7S4BKZ5"/>
<dbReference type="PANTHER" id="PTHR31827:SF1">
    <property type="entry name" value="EMB|CAB89363.1"/>
    <property type="match status" value="1"/>
</dbReference>
<organism evidence="2">
    <name type="scientific">Chrysotila carterae</name>
    <name type="common">Marine alga</name>
    <name type="synonym">Syracosphaera carterae</name>
    <dbReference type="NCBI Taxonomy" id="13221"/>
    <lineage>
        <taxon>Eukaryota</taxon>
        <taxon>Haptista</taxon>
        <taxon>Haptophyta</taxon>
        <taxon>Prymnesiophyceae</taxon>
        <taxon>Isochrysidales</taxon>
        <taxon>Isochrysidaceae</taxon>
        <taxon>Chrysotila</taxon>
    </lineage>
</organism>
<feature type="domain" description="WRKY19-like zinc finger" evidence="1">
    <location>
        <begin position="296"/>
        <end position="320"/>
    </location>
</feature>
<dbReference type="PANTHER" id="PTHR31827">
    <property type="entry name" value="EMB|CAB89363.1"/>
    <property type="match status" value="1"/>
</dbReference>
<proteinExistence type="predicted"/>
<dbReference type="InterPro" id="IPR056866">
    <property type="entry name" value="Znf_WRKY19"/>
</dbReference>
<evidence type="ECO:0000259" key="1">
    <source>
        <dbReference type="Pfam" id="PF24906"/>
    </source>
</evidence>